<name>A0AAU7S634_9HYPH</name>
<protein>
    <recommendedName>
        <fullName evidence="2">DUF1871 domain-containing protein</fullName>
    </recommendedName>
</protein>
<keyword evidence="1" id="KW-0614">Plasmid</keyword>
<geneLocation type="plasmid" evidence="1">
    <name>unnamed3</name>
</geneLocation>
<dbReference type="AlphaFoldDB" id="A0AAU7S634"/>
<reference evidence="1" key="1">
    <citation type="submission" date="2024-06" db="EMBL/GenBank/DDBJ databases">
        <authorList>
            <person name="Li T."/>
            <person name="Gao R."/>
        </authorList>
    </citation>
    <scope>NUCLEOTIDE SEQUENCE</scope>
    <source>
        <strain evidence="1">ZPR3</strain>
        <plasmid evidence="1">unnamed3</plasmid>
    </source>
</reference>
<evidence type="ECO:0000313" key="1">
    <source>
        <dbReference type="EMBL" id="XBT97811.1"/>
    </source>
</evidence>
<proteinExistence type="predicted"/>
<sequence length="87" mass="9670">MTILEDVNEILFTKWDPIGVRGVAPADEYMSIAVEIIELCGDEADPSQIAKFLAEKRTQDMMIEMDKSTDARAAKEIAAVINARKVQ</sequence>
<evidence type="ECO:0008006" key="2">
    <source>
        <dbReference type="Google" id="ProtNLM"/>
    </source>
</evidence>
<dbReference type="EMBL" id="CP157963">
    <property type="protein sequence ID" value="XBT97811.1"/>
    <property type="molecule type" value="Genomic_DNA"/>
</dbReference>
<gene>
    <name evidence="1" type="ORF">ABM479_33485</name>
</gene>
<dbReference type="RefSeq" id="WP_349963058.1">
    <property type="nucleotide sequence ID" value="NZ_CP157963.1"/>
</dbReference>
<accession>A0AAU7S634</accession>
<organism evidence="1">
    <name type="scientific">Rhizobium sp. ZPR3</name>
    <dbReference type="NCBI Taxonomy" id="3158967"/>
    <lineage>
        <taxon>Bacteria</taxon>
        <taxon>Pseudomonadati</taxon>
        <taxon>Pseudomonadota</taxon>
        <taxon>Alphaproteobacteria</taxon>
        <taxon>Hyphomicrobiales</taxon>
        <taxon>Rhizobiaceae</taxon>
        <taxon>Rhizobium/Agrobacterium group</taxon>
        <taxon>Rhizobium</taxon>
    </lineage>
</organism>